<dbReference type="Pfam" id="PF20703">
    <property type="entry name" value="nSTAND1"/>
    <property type="match status" value="1"/>
</dbReference>
<dbReference type="AlphaFoldDB" id="A0AAD7JN99"/>
<proteinExistence type="predicted"/>
<protein>
    <recommendedName>
        <fullName evidence="1">Novel STAND NTPase 1 domain-containing protein</fullName>
    </recommendedName>
</protein>
<dbReference type="SUPFAM" id="SSF52540">
    <property type="entry name" value="P-loop containing nucleoside triphosphate hydrolases"/>
    <property type="match status" value="1"/>
</dbReference>
<dbReference type="InterPro" id="IPR011990">
    <property type="entry name" value="TPR-like_helical_dom_sf"/>
</dbReference>
<dbReference type="InterPro" id="IPR059179">
    <property type="entry name" value="MLKL-like_MCAfunc"/>
</dbReference>
<dbReference type="InterPro" id="IPR027417">
    <property type="entry name" value="P-loop_NTPase"/>
</dbReference>
<keyword evidence="3" id="KW-1185">Reference proteome</keyword>
<evidence type="ECO:0000313" key="2">
    <source>
        <dbReference type="EMBL" id="KAJ7766658.1"/>
    </source>
</evidence>
<dbReference type="Gene3D" id="1.25.40.10">
    <property type="entry name" value="Tetratricopeptide repeat domain"/>
    <property type="match status" value="2"/>
</dbReference>
<dbReference type="EMBL" id="JARKIB010000023">
    <property type="protein sequence ID" value="KAJ7766658.1"/>
    <property type="molecule type" value="Genomic_DNA"/>
</dbReference>
<sequence length="1053" mass="116844">MFSFYSFAPEKDLHLPDFSEQLVYVWTLSFSSPMSRRLAQTASNTLFDSGALSQSLRLLGQIGEAGNVGALKGFAGIVSLLLEVCQSASGNKKEAMALAEDIGQLVTAVVDQVDQNKDDVGADAELLDQISELCLQLEAVHLSLKRDSVTWFLKRSADEVKLQRLQRDMKHTIDLFSLQSSLRLQRNINRSAALDAAQKNSILEEIQDVCKLVMDEVKGKQHQKSMLPLPKTMVHTPVLPRIQRNFFGRKEIIETIVTTVTAITPGRVAILGAPGIGKTSVASVMLFDERVVECFGHRRYFISCDSASGKEDLLTSIAGPLGLQGSTLQKQILSALGNPDSRSVIVLDNFESPWESNVVARKEVEGFLVSLCSLSTLSVVITMRGSQRPAGVQWSRPFLPQLGPLDVLAARQAFLALSDCLEDDPWIDPLLTVIDRVPLAIALMANLAETDSTETLLARWHDEQSALLHRTPDRRSSLDISIGISLNSPRMKAVPEAFTLLALMSLLPDGIDNTQLVVIFPGIPKCRLALSALWQMSLAYNDGARTRVLSPIRSHMMLYHQSDTSQRVSMLTYYMGLAGLCSDLGGPHGEAIVNRLRPEIGNLQLIVNLALNSTQEELFPMQSLLREAITAAINISKFIRYTFLGNPEIMQLANVAAKKIEDPLLQADTLFHLAFVYRRGTLNSEYAEDVCRKALSLYKENSNAYGQAECTWLLGQIYKASKQHKECRALYEQALELAVEGQNIICQAKCLSCLSEIRFYEGDAEIANDLSQQALKLFRDLNHLTNIGMTLWMLGTIATFHNDPKQIGPLLIVKGDNAFVRCDFYTAQKHYSEALKLMQELGSLQTVYGAFTQLSLASAEICLHNSSKAKQWLDKAWCTIENTDSVHGRMHCELVYGDLALYEERFKDASTFYERALRNAESLGFPESQARCRLRLGTLELTQNQAWVGARYLLVAAATQRRISDIQGLSETLVRLGQCFAMDGDRSTALAFFCAVYPVCRKIKALRNAADCLVGLGMLCDSREQVEEGAMLYEQIGDTKGMERCNVFLANFN</sequence>
<evidence type="ECO:0000259" key="1">
    <source>
        <dbReference type="Pfam" id="PF20703"/>
    </source>
</evidence>
<gene>
    <name evidence="2" type="ORF">B0H16DRAFT_369587</name>
</gene>
<evidence type="ECO:0000313" key="3">
    <source>
        <dbReference type="Proteomes" id="UP001215598"/>
    </source>
</evidence>
<dbReference type="Gene3D" id="3.40.50.300">
    <property type="entry name" value="P-loop containing nucleotide triphosphate hydrolases"/>
    <property type="match status" value="1"/>
</dbReference>
<organism evidence="2 3">
    <name type="scientific">Mycena metata</name>
    <dbReference type="NCBI Taxonomy" id="1033252"/>
    <lineage>
        <taxon>Eukaryota</taxon>
        <taxon>Fungi</taxon>
        <taxon>Dikarya</taxon>
        <taxon>Basidiomycota</taxon>
        <taxon>Agaricomycotina</taxon>
        <taxon>Agaricomycetes</taxon>
        <taxon>Agaricomycetidae</taxon>
        <taxon>Agaricales</taxon>
        <taxon>Marasmiineae</taxon>
        <taxon>Mycenaceae</taxon>
        <taxon>Mycena</taxon>
    </lineage>
</organism>
<reference evidence="2" key="1">
    <citation type="submission" date="2023-03" db="EMBL/GenBank/DDBJ databases">
        <title>Massive genome expansion in bonnet fungi (Mycena s.s.) driven by repeated elements and novel gene families across ecological guilds.</title>
        <authorList>
            <consortium name="Lawrence Berkeley National Laboratory"/>
            <person name="Harder C.B."/>
            <person name="Miyauchi S."/>
            <person name="Viragh M."/>
            <person name="Kuo A."/>
            <person name="Thoen E."/>
            <person name="Andreopoulos B."/>
            <person name="Lu D."/>
            <person name="Skrede I."/>
            <person name="Drula E."/>
            <person name="Henrissat B."/>
            <person name="Morin E."/>
            <person name="Kohler A."/>
            <person name="Barry K."/>
            <person name="LaButti K."/>
            <person name="Morin E."/>
            <person name="Salamov A."/>
            <person name="Lipzen A."/>
            <person name="Mereny Z."/>
            <person name="Hegedus B."/>
            <person name="Baldrian P."/>
            <person name="Stursova M."/>
            <person name="Weitz H."/>
            <person name="Taylor A."/>
            <person name="Grigoriev I.V."/>
            <person name="Nagy L.G."/>
            <person name="Martin F."/>
            <person name="Kauserud H."/>
        </authorList>
    </citation>
    <scope>NUCLEOTIDE SEQUENCE</scope>
    <source>
        <strain evidence="2">CBHHK182m</strain>
    </source>
</reference>
<dbReference type="PANTHER" id="PTHR47691:SF3">
    <property type="entry name" value="HTH-TYPE TRANSCRIPTIONAL REGULATOR RV0890C-RELATED"/>
    <property type="match status" value="1"/>
</dbReference>
<name>A0AAD7JN99_9AGAR</name>
<dbReference type="Proteomes" id="UP001215598">
    <property type="component" value="Unassembled WGS sequence"/>
</dbReference>
<dbReference type="InterPro" id="IPR049052">
    <property type="entry name" value="nSTAND1"/>
</dbReference>
<accession>A0AAD7JN99</accession>
<dbReference type="SUPFAM" id="SSF48452">
    <property type="entry name" value="TPR-like"/>
    <property type="match status" value="2"/>
</dbReference>
<dbReference type="PANTHER" id="PTHR47691">
    <property type="entry name" value="REGULATOR-RELATED"/>
    <property type="match status" value="1"/>
</dbReference>
<comment type="caution">
    <text evidence="2">The sequence shown here is derived from an EMBL/GenBank/DDBJ whole genome shotgun (WGS) entry which is preliminary data.</text>
</comment>
<dbReference type="CDD" id="cd21037">
    <property type="entry name" value="MLKL_NTD"/>
    <property type="match status" value="1"/>
</dbReference>
<feature type="domain" description="Novel STAND NTPase 1" evidence="1">
    <location>
        <begin position="244"/>
        <end position="385"/>
    </location>
</feature>